<dbReference type="Gramene" id="EFJ20771">
    <property type="protein sequence ID" value="EFJ20771"/>
    <property type="gene ID" value="SELMODRAFT_152462"/>
</dbReference>
<keyword evidence="3" id="KW-1185">Reference proteome</keyword>
<sequence length="251" mass="27052">MDAAGSSAVEPSQGKWGKTITIEPEGKHLVTVVWLHGLGDTGHGWASILKTLSLNNIRWIVPTAPVRPVTINNGYPCTAWFDVGSLSDEGPDDILGLDSSAAYVASFLSKEPADVKVAVGGFSMGGATSLYTAAHSVLGKYTDGKPFTRKIDAVMSLSGWLPAGKLLPKQVAETPDCLKLAAELPIFMAHGKNDFIVYHNFGEMSARALKECGFKNVTFKSYRGLDHSTTPEELDDLCEWIKQELSVPEKV</sequence>
<dbReference type="InParanoid" id="D8S4L1"/>
<organism evidence="3">
    <name type="scientific">Selaginella moellendorffii</name>
    <name type="common">Spikemoss</name>
    <dbReference type="NCBI Taxonomy" id="88036"/>
    <lineage>
        <taxon>Eukaryota</taxon>
        <taxon>Viridiplantae</taxon>
        <taxon>Streptophyta</taxon>
        <taxon>Embryophyta</taxon>
        <taxon>Tracheophyta</taxon>
        <taxon>Lycopodiopsida</taxon>
        <taxon>Selaginellales</taxon>
        <taxon>Selaginellaceae</taxon>
        <taxon>Selaginella</taxon>
    </lineage>
</organism>
<evidence type="ECO:0000259" key="1">
    <source>
        <dbReference type="Pfam" id="PF02230"/>
    </source>
</evidence>
<dbReference type="SUPFAM" id="SSF53474">
    <property type="entry name" value="alpha/beta-Hydrolases"/>
    <property type="match status" value="1"/>
</dbReference>
<evidence type="ECO:0000313" key="3">
    <source>
        <dbReference type="Proteomes" id="UP000001514"/>
    </source>
</evidence>
<dbReference type="KEGG" id="smo:SELMODRAFT_152462"/>
<dbReference type="HOGENOM" id="CLU_049413_0_0_1"/>
<dbReference type="AlphaFoldDB" id="D8S4L1"/>
<dbReference type="OMA" id="LMFRTYN"/>
<dbReference type="InterPro" id="IPR003140">
    <property type="entry name" value="PLipase/COase/thioEstase"/>
</dbReference>
<dbReference type="STRING" id="88036.D8S4L1"/>
<dbReference type="GO" id="GO:0016787">
    <property type="term" value="F:hydrolase activity"/>
    <property type="evidence" value="ECO:0007669"/>
    <property type="project" value="InterPro"/>
</dbReference>
<proteinExistence type="predicted"/>
<dbReference type="Gene3D" id="3.40.50.1820">
    <property type="entry name" value="alpha/beta hydrolase"/>
    <property type="match status" value="1"/>
</dbReference>
<dbReference type="Pfam" id="PF02230">
    <property type="entry name" value="Abhydrolase_2"/>
    <property type="match status" value="1"/>
</dbReference>
<reference evidence="2 3" key="1">
    <citation type="journal article" date="2011" name="Science">
        <title>The Selaginella genome identifies genetic changes associated with the evolution of vascular plants.</title>
        <authorList>
            <person name="Banks J.A."/>
            <person name="Nishiyama T."/>
            <person name="Hasebe M."/>
            <person name="Bowman J.L."/>
            <person name="Gribskov M."/>
            <person name="dePamphilis C."/>
            <person name="Albert V.A."/>
            <person name="Aono N."/>
            <person name="Aoyama T."/>
            <person name="Ambrose B.A."/>
            <person name="Ashton N.W."/>
            <person name="Axtell M.J."/>
            <person name="Barker E."/>
            <person name="Barker M.S."/>
            <person name="Bennetzen J.L."/>
            <person name="Bonawitz N.D."/>
            <person name="Chapple C."/>
            <person name="Cheng C."/>
            <person name="Correa L.G."/>
            <person name="Dacre M."/>
            <person name="DeBarry J."/>
            <person name="Dreyer I."/>
            <person name="Elias M."/>
            <person name="Engstrom E.M."/>
            <person name="Estelle M."/>
            <person name="Feng L."/>
            <person name="Finet C."/>
            <person name="Floyd S.K."/>
            <person name="Frommer W.B."/>
            <person name="Fujita T."/>
            <person name="Gramzow L."/>
            <person name="Gutensohn M."/>
            <person name="Harholt J."/>
            <person name="Hattori M."/>
            <person name="Heyl A."/>
            <person name="Hirai T."/>
            <person name="Hiwatashi Y."/>
            <person name="Ishikawa M."/>
            <person name="Iwata M."/>
            <person name="Karol K.G."/>
            <person name="Koehler B."/>
            <person name="Kolukisaoglu U."/>
            <person name="Kubo M."/>
            <person name="Kurata T."/>
            <person name="Lalonde S."/>
            <person name="Li K."/>
            <person name="Li Y."/>
            <person name="Litt A."/>
            <person name="Lyons E."/>
            <person name="Manning G."/>
            <person name="Maruyama T."/>
            <person name="Michael T.P."/>
            <person name="Mikami K."/>
            <person name="Miyazaki S."/>
            <person name="Morinaga S."/>
            <person name="Murata T."/>
            <person name="Mueller-Roeber B."/>
            <person name="Nelson D.R."/>
            <person name="Obara M."/>
            <person name="Oguri Y."/>
            <person name="Olmstead R.G."/>
            <person name="Onodera N."/>
            <person name="Petersen B.L."/>
            <person name="Pils B."/>
            <person name="Prigge M."/>
            <person name="Rensing S.A."/>
            <person name="Riano-Pachon D.M."/>
            <person name="Roberts A.W."/>
            <person name="Sato Y."/>
            <person name="Scheller H.V."/>
            <person name="Schulz B."/>
            <person name="Schulz C."/>
            <person name="Shakirov E.V."/>
            <person name="Shibagaki N."/>
            <person name="Shinohara N."/>
            <person name="Shippen D.E."/>
            <person name="Soerensen I."/>
            <person name="Sotooka R."/>
            <person name="Sugimoto N."/>
            <person name="Sugita M."/>
            <person name="Sumikawa N."/>
            <person name="Tanurdzic M."/>
            <person name="Theissen G."/>
            <person name="Ulvskov P."/>
            <person name="Wakazuki S."/>
            <person name="Weng J.K."/>
            <person name="Willats W.W."/>
            <person name="Wipf D."/>
            <person name="Wolf P.G."/>
            <person name="Yang L."/>
            <person name="Zimmer A.D."/>
            <person name="Zhu Q."/>
            <person name="Mitros T."/>
            <person name="Hellsten U."/>
            <person name="Loque D."/>
            <person name="Otillar R."/>
            <person name="Salamov A."/>
            <person name="Schmutz J."/>
            <person name="Shapiro H."/>
            <person name="Lindquist E."/>
            <person name="Lucas S."/>
            <person name="Rokhsar D."/>
            <person name="Grigoriev I.V."/>
        </authorList>
    </citation>
    <scope>NUCLEOTIDE SEQUENCE [LARGE SCALE GENOMIC DNA]</scope>
</reference>
<name>D8S4L1_SELML</name>
<dbReference type="InterPro" id="IPR029058">
    <property type="entry name" value="AB_hydrolase_fold"/>
</dbReference>
<feature type="domain" description="Phospholipase/carboxylesterase/thioesterase" evidence="1">
    <location>
        <begin position="21"/>
        <end position="242"/>
    </location>
</feature>
<accession>D8S4L1</accession>
<dbReference type="PANTHER" id="PTHR46234">
    <property type="entry name" value="ALPHA/BETA-HYDROLASES SUPERFAMILY PROTEIN"/>
    <property type="match status" value="1"/>
</dbReference>
<dbReference type="eggNOG" id="KOG2112">
    <property type="taxonomic scope" value="Eukaryota"/>
</dbReference>
<protein>
    <recommendedName>
        <fullName evidence="1">Phospholipase/carboxylesterase/thioesterase domain-containing protein</fullName>
    </recommendedName>
</protein>
<gene>
    <name evidence="2" type="ORF">SELMODRAFT_152462</name>
</gene>
<dbReference type="OrthoDB" id="2418081at2759"/>
<dbReference type="EMBL" id="GL377601">
    <property type="protein sequence ID" value="EFJ20771.1"/>
    <property type="molecule type" value="Genomic_DNA"/>
</dbReference>
<dbReference type="FunCoup" id="D8S4L1">
    <property type="interactions" value="3988"/>
</dbReference>
<dbReference type="Proteomes" id="UP000001514">
    <property type="component" value="Unassembled WGS sequence"/>
</dbReference>
<evidence type="ECO:0000313" key="2">
    <source>
        <dbReference type="EMBL" id="EFJ20771.1"/>
    </source>
</evidence>